<dbReference type="EMBL" id="BCSY01000081">
    <property type="protein sequence ID" value="GAS98255.1"/>
    <property type="molecule type" value="Genomic_DNA"/>
</dbReference>
<dbReference type="GO" id="GO:0006950">
    <property type="term" value="P:response to stress"/>
    <property type="evidence" value="ECO:0007669"/>
    <property type="project" value="UniProtKB-ARBA"/>
</dbReference>
<accession>A0A117IBP0</accession>
<reference evidence="10" key="2">
    <citation type="submission" date="2016-02" db="EMBL/GenBank/DDBJ databases">
        <title>Draft genome sequence of five rapidly growing Mycobacterium species.</title>
        <authorList>
            <person name="Katahira K."/>
            <person name="Gotou Y."/>
            <person name="Iida K."/>
            <person name="Ogura Y."/>
            <person name="Hayashi T."/>
        </authorList>
    </citation>
    <scope>NUCLEOTIDE SEQUENCE [LARGE SCALE GENOMIC DNA]</scope>
    <source>
        <strain evidence="10">JCM15298</strain>
    </source>
</reference>
<reference evidence="10" key="1">
    <citation type="journal article" date="2016" name="Genome Announc.">
        <title>Draft Genome Sequences of Five Rapidly Growing Mycobacterium Species, M. thermoresistibile, M. fortuitum subsp. acetamidolyticum, M. canariasense, M. brisbanense, and M. novocastrense.</title>
        <authorList>
            <person name="Katahira K."/>
            <person name="Ogura Y."/>
            <person name="Gotoh Y."/>
            <person name="Hayashi T."/>
        </authorList>
    </citation>
    <scope>NUCLEOTIDE SEQUENCE [LARGE SCALE GENOMIC DNA]</scope>
    <source>
        <strain evidence="10">JCM15298</strain>
    </source>
</reference>
<dbReference type="InterPro" id="IPR036388">
    <property type="entry name" value="WH-like_DNA-bd_sf"/>
</dbReference>
<comment type="similarity">
    <text evidence="1 6">Belongs to the sigma-70 factor family. ECF subfamily.</text>
</comment>
<keyword evidence="10" id="KW-1185">Reference proteome</keyword>
<keyword evidence="4 6" id="KW-0238">DNA-binding</keyword>
<dbReference type="InterPro" id="IPR013325">
    <property type="entry name" value="RNA_pol_sigma_r2"/>
</dbReference>
<feature type="domain" description="RNA polymerase sigma factor 70 region 4 type 2" evidence="8">
    <location>
        <begin position="136"/>
        <end position="188"/>
    </location>
</feature>
<dbReference type="GO" id="GO:0016987">
    <property type="term" value="F:sigma factor activity"/>
    <property type="evidence" value="ECO:0007669"/>
    <property type="project" value="UniProtKB-KW"/>
</dbReference>
<dbReference type="InterPro" id="IPR039425">
    <property type="entry name" value="RNA_pol_sigma-70-like"/>
</dbReference>
<comment type="caution">
    <text evidence="9">The sequence shown here is derived from an EMBL/GenBank/DDBJ whole genome shotgun (WGS) entry which is preliminary data.</text>
</comment>
<protein>
    <recommendedName>
        <fullName evidence="6">RNA polymerase sigma factor</fullName>
    </recommendedName>
</protein>
<dbReference type="InterPro" id="IPR007627">
    <property type="entry name" value="RNA_pol_sigma70_r2"/>
</dbReference>
<dbReference type="PANTHER" id="PTHR43133:SF59">
    <property type="entry name" value="ECF RNA POLYMERASE SIGMA FACTOR SIGR"/>
    <property type="match status" value="1"/>
</dbReference>
<dbReference type="GO" id="GO:0006352">
    <property type="term" value="P:DNA-templated transcription initiation"/>
    <property type="evidence" value="ECO:0007669"/>
    <property type="project" value="InterPro"/>
</dbReference>
<dbReference type="SUPFAM" id="SSF88659">
    <property type="entry name" value="Sigma3 and sigma4 domains of RNA polymerase sigma factors"/>
    <property type="match status" value="1"/>
</dbReference>
<evidence type="ECO:0000256" key="2">
    <source>
        <dbReference type="ARBA" id="ARBA00023015"/>
    </source>
</evidence>
<keyword evidence="2 6" id="KW-0805">Transcription regulation</keyword>
<evidence type="ECO:0000256" key="5">
    <source>
        <dbReference type="ARBA" id="ARBA00023163"/>
    </source>
</evidence>
<dbReference type="STRING" id="228230.RMCC_5220"/>
<dbReference type="NCBIfam" id="TIGR02937">
    <property type="entry name" value="sigma70-ECF"/>
    <property type="match status" value="1"/>
</dbReference>
<evidence type="ECO:0000256" key="3">
    <source>
        <dbReference type="ARBA" id="ARBA00023082"/>
    </source>
</evidence>
<dbReference type="Pfam" id="PF08281">
    <property type="entry name" value="Sigma70_r4_2"/>
    <property type="match status" value="1"/>
</dbReference>
<proteinExistence type="inferred from homology"/>
<dbReference type="SUPFAM" id="SSF88946">
    <property type="entry name" value="Sigma2 domain of RNA polymerase sigma factors"/>
    <property type="match status" value="1"/>
</dbReference>
<evidence type="ECO:0000259" key="7">
    <source>
        <dbReference type="Pfam" id="PF04542"/>
    </source>
</evidence>
<dbReference type="AlphaFoldDB" id="A0A117IBP0"/>
<dbReference type="Pfam" id="PF04542">
    <property type="entry name" value="Sigma70_r2"/>
    <property type="match status" value="1"/>
</dbReference>
<dbReference type="InterPro" id="IPR014284">
    <property type="entry name" value="RNA_pol_sigma-70_dom"/>
</dbReference>
<organism evidence="9 10">
    <name type="scientific">Mycolicibacterium canariasense</name>
    <name type="common">Mycobacterium canariasense</name>
    <dbReference type="NCBI Taxonomy" id="228230"/>
    <lineage>
        <taxon>Bacteria</taxon>
        <taxon>Bacillati</taxon>
        <taxon>Actinomycetota</taxon>
        <taxon>Actinomycetes</taxon>
        <taxon>Mycobacteriales</taxon>
        <taxon>Mycobacteriaceae</taxon>
        <taxon>Mycolicibacterium</taxon>
    </lineage>
</organism>
<evidence type="ECO:0000259" key="8">
    <source>
        <dbReference type="Pfam" id="PF08281"/>
    </source>
</evidence>
<dbReference type="Gene3D" id="1.10.10.10">
    <property type="entry name" value="Winged helix-like DNA-binding domain superfamily/Winged helix DNA-binding domain"/>
    <property type="match status" value="1"/>
</dbReference>
<evidence type="ECO:0000313" key="9">
    <source>
        <dbReference type="EMBL" id="GAS98255.1"/>
    </source>
</evidence>
<gene>
    <name evidence="9" type="ORF">RMCC_5220</name>
</gene>
<dbReference type="PANTHER" id="PTHR43133">
    <property type="entry name" value="RNA POLYMERASE ECF-TYPE SIGMA FACTO"/>
    <property type="match status" value="1"/>
</dbReference>
<evidence type="ECO:0000256" key="1">
    <source>
        <dbReference type="ARBA" id="ARBA00010641"/>
    </source>
</evidence>
<evidence type="ECO:0000256" key="6">
    <source>
        <dbReference type="RuleBase" id="RU000716"/>
    </source>
</evidence>
<dbReference type="OrthoDB" id="9803470at2"/>
<feature type="domain" description="RNA polymerase sigma-70 region 2" evidence="7">
    <location>
        <begin position="33"/>
        <end position="93"/>
    </location>
</feature>
<dbReference type="InterPro" id="IPR013249">
    <property type="entry name" value="RNA_pol_sigma70_r4_t2"/>
</dbReference>
<dbReference type="Gene3D" id="1.10.1740.10">
    <property type="match status" value="1"/>
</dbReference>
<evidence type="ECO:0000313" key="10">
    <source>
        <dbReference type="Proteomes" id="UP000069443"/>
    </source>
</evidence>
<keyword evidence="3 6" id="KW-0731">Sigma factor</keyword>
<keyword evidence="5 6" id="KW-0804">Transcription</keyword>
<dbReference type="CDD" id="cd06171">
    <property type="entry name" value="Sigma70_r4"/>
    <property type="match status" value="1"/>
</dbReference>
<dbReference type="PROSITE" id="PS01063">
    <property type="entry name" value="SIGMA70_ECF"/>
    <property type="match status" value="1"/>
</dbReference>
<sequence length="223" mass="24705">MPTNPITAATSDTTESTCTAGTSECFAREVMPYAYALLRKARQLTRNDADAEDLTQETLLRAYAGFARLRPDSNIRAWLYRIQTNTWISTHRARLCRPPESLTGRITDDQLAHDWPCGSAACASAEVAALEHLPHDQITAALRHIDEAQRTVVYLADVEGLPYKAIAQVTGMPLGTVMSRIHRGRRALRGLLDDYARRRGYLRSADVIAADGREVDCPVRLPG</sequence>
<evidence type="ECO:0000256" key="4">
    <source>
        <dbReference type="ARBA" id="ARBA00023125"/>
    </source>
</evidence>
<dbReference type="InterPro" id="IPR013324">
    <property type="entry name" value="RNA_pol_sigma_r3/r4-like"/>
</dbReference>
<dbReference type="GO" id="GO:0003677">
    <property type="term" value="F:DNA binding"/>
    <property type="evidence" value="ECO:0007669"/>
    <property type="project" value="UniProtKB-KW"/>
</dbReference>
<dbReference type="Proteomes" id="UP000069443">
    <property type="component" value="Unassembled WGS sequence"/>
</dbReference>
<dbReference type="InterPro" id="IPR000838">
    <property type="entry name" value="RNA_pol_sigma70_ECF_CS"/>
</dbReference>
<name>A0A117IBP0_MYCCR</name>